<keyword evidence="2" id="KW-1185">Reference proteome</keyword>
<evidence type="ECO:0000313" key="2">
    <source>
        <dbReference type="Proteomes" id="UP001218218"/>
    </source>
</evidence>
<dbReference type="Gene3D" id="2.60.120.10">
    <property type="entry name" value="Jelly Rolls"/>
    <property type="match status" value="1"/>
</dbReference>
<dbReference type="Proteomes" id="UP001218218">
    <property type="component" value="Unassembled WGS sequence"/>
</dbReference>
<accession>A0AAD6ZTT3</accession>
<dbReference type="SUPFAM" id="SSF51182">
    <property type="entry name" value="RmlC-like cupins"/>
    <property type="match status" value="1"/>
</dbReference>
<comment type="caution">
    <text evidence="1">The sequence shown here is derived from an EMBL/GenBank/DDBJ whole genome shotgun (WGS) entry which is preliminary data.</text>
</comment>
<dbReference type="EMBL" id="JARIHO010000028">
    <property type="protein sequence ID" value="KAJ7339223.1"/>
    <property type="molecule type" value="Genomic_DNA"/>
</dbReference>
<dbReference type="InterPro" id="IPR014710">
    <property type="entry name" value="RmlC-like_jellyroll"/>
</dbReference>
<dbReference type="CDD" id="cd02208">
    <property type="entry name" value="cupin_RmlC-like"/>
    <property type="match status" value="1"/>
</dbReference>
<organism evidence="1 2">
    <name type="scientific">Mycena albidolilacea</name>
    <dbReference type="NCBI Taxonomy" id="1033008"/>
    <lineage>
        <taxon>Eukaryota</taxon>
        <taxon>Fungi</taxon>
        <taxon>Dikarya</taxon>
        <taxon>Basidiomycota</taxon>
        <taxon>Agaricomycotina</taxon>
        <taxon>Agaricomycetes</taxon>
        <taxon>Agaricomycetidae</taxon>
        <taxon>Agaricales</taxon>
        <taxon>Marasmiineae</taxon>
        <taxon>Mycenaceae</taxon>
        <taxon>Mycena</taxon>
    </lineage>
</organism>
<reference evidence="1" key="1">
    <citation type="submission" date="2023-03" db="EMBL/GenBank/DDBJ databases">
        <title>Massive genome expansion in bonnet fungi (Mycena s.s.) driven by repeated elements and novel gene families across ecological guilds.</title>
        <authorList>
            <consortium name="Lawrence Berkeley National Laboratory"/>
            <person name="Harder C.B."/>
            <person name="Miyauchi S."/>
            <person name="Viragh M."/>
            <person name="Kuo A."/>
            <person name="Thoen E."/>
            <person name="Andreopoulos B."/>
            <person name="Lu D."/>
            <person name="Skrede I."/>
            <person name="Drula E."/>
            <person name="Henrissat B."/>
            <person name="Morin E."/>
            <person name="Kohler A."/>
            <person name="Barry K."/>
            <person name="LaButti K."/>
            <person name="Morin E."/>
            <person name="Salamov A."/>
            <person name="Lipzen A."/>
            <person name="Mereny Z."/>
            <person name="Hegedus B."/>
            <person name="Baldrian P."/>
            <person name="Stursova M."/>
            <person name="Weitz H."/>
            <person name="Taylor A."/>
            <person name="Grigoriev I.V."/>
            <person name="Nagy L.G."/>
            <person name="Martin F."/>
            <person name="Kauserud H."/>
        </authorList>
    </citation>
    <scope>NUCLEOTIDE SEQUENCE</scope>
    <source>
        <strain evidence="1">CBHHK002</strain>
    </source>
</reference>
<dbReference type="InterPro" id="IPR011051">
    <property type="entry name" value="RmlC_Cupin_sf"/>
</dbReference>
<evidence type="ECO:0000313" key="1">
    <source>
        <dbReference type="EMBL" id="KAJ7339223.1"/>
    </source>
</evidence>
<gene>
    <name evidence="1" type="ORF">DFH08DRAFT_876330</name>
</gene>
<proteinExistence type="predicted"/>
<protein>
    <submittedName>
        <fullName evidence="1">Uncharacterized protein</fullName>
    </submittedName>
</protein>
<sequence>MGDPLVDDSWPVGQGMTFTVLQNPLRTRLHTKGQAAFVVPPHWHTMHDEHHTVLKGTLTVIQDGVRRVVRPEDGPLLTRRGVVHSLEILPGEEAIVEETTLQSDDVTEQKTLFFRNLFFPGVLQSPLRVMQVFYYGDSYPELPTGSRWLERLVVVVVGGWIAPLLGYKLPDKRLRMDPKRFPPKKTA</sequence>
<dbReference type="AlphaFoldDB" id="A0AAD6ZTT3"/>
<name>A0AAD6ZTT3_9AGAR</name>